<reference evidence="2 3" key="1">
    <citation type="submission" date="2018-04" db="EMBL/GenBank/DDBJ databases">
        <title>Genomic Encyclopedia of Archaeal and Bacterial Type Strains, Phase II (KMG-II): from individual species to whole genera.</title>
        <authorList>
            <person name="Goeker M."/>
        </authorList>
    </citation>
    <scope>NUCLEOTIDE SEQUENCE [LARGE SCALE GENOMIC DNA]</scope>
    <source>
        <strain evidence="2 3">DSM 29329</strain>
    </source>
</reference>
<evidence type="ECO:0000313" key="2">
    <source>
        <dbReference type="EMBL" id="PTX45522.1"/>
    </source>
</evidence>
<keyword evidence="3" id="KW-1185">Reference proteome</keyword>
<keyword evidence="1" id="KW-1133">Transmembrane helix</keyword>
<feature type="transmembrane region" description="Helical" evidence="1">
    <location>
        <begin position="36"/>
        <end position="52"/>
    </location>
</feature>
<dbReference type="EMBL" id="QBKN01000021">
    <property type="protein sequence ID" value="PTX45522.1"/>
    <property type="molecule type" value="Genomic_DNA"/>
</dbReference>
<comment type="caution">
    <text evidence="2">The sequence shown here is derived from an EMBL/GenBank/DDBJ whole genome shotgun (WGS) entry which is preliminary data.</text>
</comment>
<feature type="transmembrane region" description="Helical" evidence="1">
    <location>
        <begin position="64"/>
        <end position="81"/>
    </location>
</feature>
<proteinExistence type="predicted"/>
<dbReference type="AlphaFoldDB" id="A0A2T6ANV8"/>
<accession>A0A2T6ANV8</accession>
<organism evidence="2 3">
    <name type="scientific">Allosediminivita pacifica</name>
    <dbReference type="NCBI Taxonomy" id="1267769"/>
    <lineage>
        <taxon>Bacteria</taxon>
        <taxon>Pseudomonadati</taxon>
        <taxon>Pseudomonadota</taxon>
        <taxon>Alphaproteobacteria</taxon>
        <taxon>Rhodobacterales</taxon>
        <taxon>Paracoccaceae</taxon>
        <taxon>Allosediminivita</taxon>
    </lineage>
</organism>
<evidence type="ECO:0000256" key="1">
    <source>
        <dbReference type="SAM" id="Phobius"/>
    </source>
</evidence>
<gene>
    <name evidence="2" type="ORF">C8N44_12144</name>
</gene>
<dbReference type="RefSeq" id="WP_107977748.1">
    <property type="nucleotide sequence ID" value="NZ_BMEZ01000021.1"/>
</dbReference>
<dbReference type="Proteomes" id="UP000244069">
    <property type="component" value="Unassembled WGS sequence"/>
</dbReference>
<keyword evidence="1" id="KW-0472">Membrane</keyword>
<protein>
    <submittedName>
        <fullName evidence="2">Uncharacterized protein</fullName>
    </submittedName>
</protein>
<evidence type="ECO:0000313" key="3">
    <source>
        <dbReference type="Proteomes" id="UP000244069"/>
    </source>
</evidence>
<name>A0A2T6ANV8_9RHOB</name>
<sequence length="82" mass="9524">MNHTFIFIFILMYLLTGATSVDPLEEFRHRPARLAIQRIFVAVIAWLPIKLIRAREDRRAVGDLGKYLLGYGVLVAIPYLFY</sequence>
<keyword evidence="1" id="KW-0812">Transmembrane</keyword>